<evidence type="ECO:0000256" key="1">
    <source>
        <dbReference type="ARBA" id="ARBA00022679"/>
    </source>
</evidence>
<dbReference type="NCBIfam" id="NF002869">
    <property type="entry name" value="PRK03187.1"/>
    <property type="match status" value="1"/>
</dbReference>
<protein>
    <submittedName>
        <fullName evidence="3">Transglutaminase</fullName>
        <ecNumber evidence="3">2.3.2.13</ecNumber>
    </submittedName>
</protein>
<accession>A0A383RJN8</accession>
<keyword evidence="3" id="KW-0012">Acyltransferase</keyword>
<dbReference type="GO" id="GO:0030435">
    <property type="term" value="P:sporulation resulting in formation of a cellular spore"/>
    <property type="evidence" value="ECO:0007669"/>
    <property type="project" value="UniProtKB-KW"/>
</dbReference>
<dbReference type="EMBL" id="LS992241">
    <property type="protein sequence ID" value="SYX87247.1"/>
    <property type="molecule type" value="Genomic_DNA"/>
</dbReference>
<dbReference type="RefSeq" id="WP_138188898.1">
    <property type="nucleotide sequence ID" value="NZ_LS992241.1"/>
</dbReference>
<keyword evidence="2" id="KW-0749">Sporulation</keyword>
<organism evidence="3 4">
    <name type="scientific">Paenibacillus alvei</name>
    <name type="common">Bacillus alvei</name>
    <dbReference type="NCBI Taxonomy" id="44250"/>
    <lineage>
        <taxon>Bacteria</taxon>
        <taxon>Bacillati</taxon>
        <taxon>Bacillota</taxon>
        <taxon>Bacilli</taxon>
        <taxon>Bacillales</taxon>
        <taxon>Paenibacillaceae</taxon>
        <taxon>Paenibacillus</taxon>
    </lineage>
</organism>
<evidence type="ECO:0000313" key="4">
    <source>
        <dbReference type="Proteomes" id="UP000304148"/>
    </source>
</evidence>
<reference evidence="4" key="1">
    <citation type="submission" date="2018-08" db="EMBL/GenBank/DDBJ databases">
        <authorList>
            <person name="Chevrot R."/>
        </authorList>
    </citation>
    <scope>NUCLEOTIDE SEQUENCE [LARGE SCALE GENOMIC DNA]</scope>
</reference>
<dbReference type="EC" id="2.3.2.13" evidence="3"/>
<dbReference type="HAMAP" id="MF_00727">
    <property type="entry name" value="Tgl"/>
    <property type="match status" value="1"/>
</dbReference>
<dbReference type="AlphaFoldDB" id="A0A383RJN8"/>
<dbReference type="GO" id="GO:0003810">
    <property type="term" value="F:protein-glutamine gamma-glutamyltransferase activity"/>
    <property type="evidence" value="ECO:0007669"/>
    <property type="project" value="UniProtKB-EC"/>
</dbReference>
<evidence type="ECO:0000313" key="3">
    <source>
        <dbReference type="EMBL" id="SYX87247.1"/>
    </source>
</evidence>
<gene>
    <name evidence="3" type="primary">tgl</name>
    <name evidence="3" type="ORF">PBLR_15677</name>
</gene>
<dbReference type="InterPro" id="IPR020916">
    <property type="entry name" value="Gln_gamma-glutamylTfrase_bac"/>
</dbReference>
<evidence type="ECO:0000256" key="2">
    <source>
        <dbReference type="ARBA" id="ARBA00022969"/>
    </source>
</evidence>
<keyword evidence="1 3" id="KW-0808">Transferase</keyword>
<dbReference type="Pfam" id="PF20085">
    <property type="entry name" value="TGL"/>
    <property type="match status" value="1"/>
</dbReference>
<sequence length="280" mass="31747">MIEIAGVNTGQLNTLGSSELERNVIAAKQKSPVVYRYNTLDDLKFELRMRSNIVNAAKALHDSGVDFAGFDDSKCNERYWIRTDRGGFQLRRGVSPSAAINDIFHNGGQYAFECATAIIIVLYKAVIDTLGESFFDRYFQDLLLWDWNYDRNLRLVSNSNLAEAFLGDILYFRNPDYNPRTPEWQGENVVKLGNDLYYGHGIGITSSQGMITALNRARKHGSKTPAYLSNEVIHPDFDALQRLRYGRDNRFVAFPEHRGCGVAARIGTKTYKDKDPIREA</sequence>
<dbReference type="Proteomes" id="UP000304148">
    <property type="component" value="Chromosome"/>
</dbReference>
<proteinExistence type="inferred from homology"/>
<name>A0A383RJN8_PAEAL</name>